<accession>A0A1N7HN33</accession>
<evidence type="ECO:0000313" key="1">
    <source>
        <dbReference type="EMBL" id="SIS26259.1"/>
    </source>
</evidence>
<organism evidence="1 2">
    <name type="scientific">Roseovarius nanhaiticus</name>
    <dbReference type="NCBI Taxonomy" id="573024"/>
    <lineage>
        <taxon>Bacteria</taxon>
        <taxon>Pseudomonadati</taxon>
        <taxon>Pseudomonadota</taxon>
        <taxon>Alphaproteobacteria</taxon>
        <taxon>Rhodobacterales</taxon>
        <taxon>Roseobacteraceae</taxon>
        <taxon>Roseovarius</taxon>
    </lineage>
</organism>
<dbReference type="EMBL" id="FTNV01000006">
    <property type="protein sequence ID" value="SIS26259.1"/>
    <property type="molecule type" value="Genomic_DNA"/>
</dbReference>
<dbReference type="Proteomes" id="UP000186019">
    <property type="component" value="Unassembled WGS sequence"/>
</dbReference>
<keyword evidence="2" id="KW-1185">Reference proteome</keyword>
<name>A0A1N7HN33_9RHOB</name>
<proteinExistence type="predicted"/>
<evidence type="ECO:0000313" key="2">
    <source>
        <dbReference type="Proteomes" id="UP000186019"/>
    </source>
</evidence>
<reference evidence="1 2" key="1">
    <citation type="submission" date="2017-01" db="EMBL/GenBank/DDBJ databases">
        <authorList>
            <person name="Mah S.A."/>
            <person name="Swanson W.J."/>
            <person name="Moy G.W."/>
            <person name="Vacquier V.D."/>
        </authorList>
    </citation>
    <scope>NUCLEOTIDE SEQUENCE [LARGE SCALE GENOMIC DNA]</scope>
    <source>
        <strain evidence="1 2">DSM 29590</strain>
    </source>
</reference>
<gene>
    <name evidence="1" type="ORF">SAMN05421666_3500</name>
</gene>
<protein>
    <submittedName>
        <fullName evidence="1">Uncharacterized protein</fullName>
    </submittedName>
</protein>
<sequence>MTVFLLPFAFVLWICADLQLRGARAPAAQAIRAHPLRT</sequence>
<dbReference type="AlphaFoldDB" id="A0A1N7HN33"/>